<organism evidence="2 3">
    <name type="scientific">Corynebacterium suranareeae</name>
    <dbReference type="NCBI Taxonomy" id="2506452"/>
    <lineage>
        <taxon>Bacteria</taxon>
        <taxon>Bacillati</taxon>
        <taxon>Actinomycetota</taxon>
        <taxon>Actinomycetes</taxon>
        <taxon>Mycobacteriales</taxon>
        <taxon>Corynebacteriaceae</taxon>
        <taxon>Corynebacterium</taxon>
    </lineage>
</organism>
<evidence type="ECO:0000313" key="3">
    <source>
        <dbReference type="Proteomes" id="UP000218244"/>
    </source>
</evidence>
<dbReference type="Proteomes" id="UP000218244">
    <property type="component" value="Chromosome"/>
</dbReference>
<dbReference type="Pfam" id="PF13577">
    <property type="entry name" value="SnoaL_4"/>
    <property type="match status" value="1"/>
</dbReference>
<name>A0A160PSS6_9CORY</name>
<protein>
    <recommendedName>
        <fullName evidence="1">SnoaL-like domain-containing protein</fullName>
    </recommendedName>
</protein>
<evidence type="ECO:0000313" key="2">
    <source>
        <dbReference type="EMBL" id="BAU96755.1"/>
    </source>
</evidence>
<feature type="domain" description="SnoaL-like" evidence="1">
    <location>
        <begin position="13"/>
        <end position="156"/>
    </location>
</feature>
<dbReference type="SUPFAM" id="SSF54427">
    <property type="entry name" value="NTF2-like"/>
    <property type="match status" value="1"/>
</dbReference>
<accession>A0A160PSS6</accession>
<dbReference type="KEGG" id="csur:N24_2493"/>
<sequence length="181" mass="20963">MSNIENLVSRIEVLEAEAAIRRIQARYMMLCDTPCPVFPAVTDQERIELVLELYTDDAVWEGVGEYYDNQFGRAEGKDEIRAHFNRFWNADQDPKRILNAHYLTSEQIFVDGDTAEGTWIHMQPWLYADGTALLRSSRLFNAFRKEGDAWLITRTRTENVFVADLPNNFAQSYPTTSVLFK</sequence>
<reference evidence="2 3" key="1">
    <citation type="submission" date="2016-02" db="EMBL/GenBank/DDBJ databases">
        <title>Corynebacterium glutamicum N24 whole genome sequencing project.</title>
        <authorList>
            <person name="Matsutani M."/>
            <person name="Nangtapong N."/>
            <person name="Yakushi T."/>
            <person name="Matsushita K."/>
        </authorList>
    </citation>
    <scope>NUCLEOTIDE SEQUENCE [LARGE SCALE GENOMIC DNA]</scope>
    <source>
        <strain evidence="2 3">N24</strain>
    </source>
</reference>
<dbReference type="AlphaFoldDB" id="A0A160PSS6"/>
<gene>
    <name evidence="2" type="ORF">N24_2493</name>
</gene>
<dbReference type="EMBL" id="AP017369">
    <property type="protein sequence ID" value="BAU96755.1"/>
    <property type="molecule type" value="Genomic_DNA"/>
</dbReference>
<proteinExistence type="predicted"/>
<keyword evidence="3" id="KW-1185">Reference proteome</keyword>
<dbReference type="InterPro" id="IPR037401">
    <property type="entry name" value="SnoaL-like"/>
</dbReference>
<dbReference type="InterPro" id="IPR032710">
    <property type="entry name" value="NTF2-like_dom_sf"/>
</dbReference>
<evidence type="ECO:0000259" key="1">
    <source>
        <dbReference type="Pfam" id="PF13577"/>
    </source>
</evidence>
<dbReference type="Gene3D" id="3.10.450.50">
    <property type="match status" value="1"/>
</dbReference>
<dbReference type="RefSeq" id="WP_096457707.1">
    <property type="nucleotide sequence ID" value="NZ_AP017369.1"/>
</dbReference>